<gene>
    <name evidence="2" type="ORF">L9G74_20490</name>
</gene>
<dbReference type="RefSeq" id="WP_238898602.1">
    <property type="nucleotide sequence ID" value="NZ_JAKOGG010000233.1"/>
</dbReference>
<proteinExistence type="predicted"/>
<feature type="non-terminal residue" evidence="2">
    <location>
        <position position="1"/>
    </location>
</feature>
<sequence>TVTSSRRKLRHAGERRLAAVAGCIVLAASAVADDGPQELPPSQRSTGDDAAMLAPLGISDARSLSKGEWALSYRYSWIHQDDMRDNSHREST</sequence>
<evidence type="ECO:0000256" key="1">
    <source>
        <dbReference type="SAM" id="SignalP"/>
    </source>
</evidence>
<comment type="caution">
    <text evidence="2">The sequence shown here is derived from an EMBL/GenBank/DDBJ whole genome shotgun (WGS) entry which is preliminary data.</text>
</comment>
<feature type="non-terminal residue" evidence="2">
    <location>
        <position position="92"/>
    </location>
</feature>
<reference evidence="2 3" key="1">
    <citation type="submission" date="2022-02" db="EMBL/GenBank/DDBJ databases">
        <authorList>
            <person name="Zhuang L."/>
        </authorList>
    </citation>
    <scope>NUCLEOTIDE SEQUENCE [LARGE SCALE GENOMIC DNA]</scope>
    <source>
        <strain evidence="2 3">C32</strain>
    </source>
</reference>
<dbReference type="EMBL" id="JAKOGG010000233">
    <property type="protein sequence ID" value="MCS4558801.1"/>
    <property type="molecule type" value="Genomic_DNA"/>
</dbReference>
<feature type="chain" id="PRO_5046349687" evidence="1">
    <location>
        <begin position="33"/>
        <end position="92"/>
    </location>
</feature>
<organism evidence="2 3">
    <name type="scientific">Shewanella electrica</name>
    <dbReference type="NCBI Taxonomy" id="515560"/>
    <lineage>
        <taxon>Bacteria</taxon>
        <taxon>Pseudomonadati</taxon>
        <taxon>Pseudomonadota</taxon>
        <taxon>Gammaproteobacteria</taxon>
        <taxon>Alteromonadales</taxon>
        <taxon>Shewanellaceae</taxon>
        <taxon>Shewanella</taxon>
    </lineage>
</organism>
<protein>
    <submittedName>
        <fullName evidence="2">Uncharacterized protein</fullName>
    </submittedName>
</protein>
<evidence type="ECO:0000313" key="3">
    <source>
        <dbReference type="Proteomes" id="UP001201549"/>
    </source>
</evidence>
<name>A0ABT2FRU9_9GAMM</name>
<feature type="signal peptide" evidence="1">
    <location>
        <begin position="1"/>
        <end position="32"/>
    </location>
</feature>
<evidence type="ECO:0000313" key="2">
    <source>
        <dbReference type="EMBL" id="MCS4558801.1"/>
    </source>
</evidence>
<keyword evidence="1" id="KW-0732">Signal</keyword>
<accession>A0ABT2FRU9</accession>
<dbReference type="Proteomes" id="UP001201549">
    <property type="component" value="Unassembled WGS sequence"/>
</dbReference>
<keyword evidence="3" id="KW-1185">Reference proteome</keyword>
<reference evidence="3" key="2">
    <citation type="submission" date="2023-07" db="EMBL/GenBank/DDBJ databases">
        <title>Shewanella mangrovi sp. nov., an acetaldehyde- degrading bacterium isolated from mangrove sediment.</title>
        <authorList>
            <person name="Liu Y."/>
        </authorList>
    </citation>
    <scope>NUCLEOTIDE SEQUENCE [LARGE SCALE GENOMIC DNA]</scope>
    <source>
        <strain evidence="3">C32</strain>
    </source>
</reference>